<reference evidence="7 8" key="1">
    <citation type="submission" date="2016-10" db="EMBL/GenBank/DDBJ databases">
        <authorList>
            <person name="de Groot N.N."/>
        </authorList>
    </citation>
    <scope>NUCLEOTIDE SEQUENCE [LARGE SCALE GENOMIC DNA]</scope>
    <source>
        <strain evidence="7">MBHS1</strain>
    </source>
</reference>
<evidence type="ECO:0000256" key="2">
    <source>
        <dbReference type="ARBA" id="ARBA00009773"/>
    </source>
</evidence>
<feature type="transmembrane region" description="Helical" evidence="6">
    <location>
        <begin position="290"/>
        <end position="313"/>
    </location>
</feature>
<feature type="transmembrane region" description="Helical" evidence="6">
    <location>
        <begin position="7"/>
        <end position="27"/>
    </location>
</feature>
<evidence type="ECO:0000313" key="7">
    <source>
        <dbReference type="EMBL" id="SEH07159.1"/>
    </source>
</evidence>
<dbReference type="GO" id="GO:0055085">
    <property type="term" value="P:transmembrane transport"/>
    <property type="evidence" value="ECO:0007669"/>
    <property type="project" value="TreeGrafter"/>
</dbReference>
<accession>A0A1H6FCV8</accession>
<feature type="transmembrane region" description="Helical" evidence="6">
    <location>
        <begin position="66"/>
        <end position="87"/>
    </location>
</feature>
<organism evidence="7 8">
    <name type="scientific">Candidatus Venteria ishoeyi</name>
    <dbReference type="NCBI Taxonomy" id="1899563"/>
    <lineage>
        <taxon>Bacteria</taxon>
        <taxon>Pseudomonadati</taxon>
        <taxon>Pseudomonadota</taxon>
        <taxon>Gammaproteobacteria</taxon>
        <taxon>Thiotrichales</taxon>
        <taxon>Thiotrichaceae</taxon>
        <taxon>Venteria</taxon>
    </lineage>
</organism>
<dbReference type="PANTHER" id="PTHR21716">
    <property type="entry name" value="TRANSMEMBRANE PROTEIN"/>
    <property type="match status" value="1"/>
</dbReference>
<sequence length="360" mass="40097">MNQMHPIGISGRFLLLSAAFVILVAGMKAAQVLLVPLLLAIFLTIIIAPMLVWLQQRQISGGVSMLLVITILIILQMFLVSLLTTALTDFQQSLPGYQARFNTWEDNLQSWFLKHNIEVSPNLFSQYFNSTTIIEFTTRTIGGVGNILSEAFLILLLVIFMLQEAVHVPLKLDVILKTPERSKKHFEKVAENINRYIMLKTLISLATGFCVWLLLTLLGVDYPLLWATLSFFLNYVPNIGSLIAAVPAVVLALLQLGPVSGLYTAIGYLFINTFWGNFIEPRLMGRGLGLSTLVVLLSLLFWGWVLGPVGMLLSLPLTMTVKIVLESYPETRWIAILMDTEKAAHAALLARKAKQAENQQ</sequence>
<name>A0A1H6FCV8_9GAMM</name>
<dbReference type="EMBL" id="FMSV02000518">
    <property type="protein sequence ID" value="SEH07159.1"/>
    <property type="molecule type" value="Genomic_DNA"/>
</dbReference>
<dbReference type="PANTHER" id="PTHR21716:SF64">
    <property type="entry name" value="AI-2 TRANSPORT PROTEIN TQSA"/>
    <property type="match status" value="1"/>
</dbReference>
<evidence type="ECO:0000256" key="3">
    <source>
        <dbReference type="ARBA" id="ARBA00022692"/>
    </source>
</evidence>
<keyword evidence="5 6" id="KW-0472">Membrane</keyword>
<evidence type="ECO:0000256" key="5">
    <source>
        <dbReference type="ARBA" id="ARBA00023136"/>
    </source>
</evidence>
<protein>
    <submittedName>
        <fullName evidence="7">AI-2 transport protein TqsA</fullName>
    </submittedName>
</protein>
<feature type="transmembrane region" description="Helical" evidence="6">
    <location>
        <begin position="261"/>
        <end position="278"/>
    </location>
</feature>
<evidence type="ECO:0000313" key="8">
    <source>
        <dbReference type="Proteomes" id="UP000236724"/>
    </source>
</evidence>
<dbReference type="Pfam" id="PF01594">
    <property type="entry name" value="AI-2E_transport"/>
    <property type="match status" value="1"/>
</dbReference>
<keyword evidence="3 6" id="KW-0812">Transmembrane</keyword>
<dbReference type="GO" id="GO:0016020">
    <property type="term" value="C:membrane"/>
    <property type="evidence" value="ECO:0007669"/>
    <property type="project" value="UniProtKB-SubCell"/>
</dbReference>
<dbReference type="AlphaFoldDB" id="A0A1H6FCV8"/>
<dbReference type="Proteomes" id="UP000236724">
    <property type="component" value="Unassembled WGS sequence"/>
</dbReference>
<comment type="subcellular location">
    <subcellularLocation>
        <location evidence="1">Membrane</location>
        <topology evidence="1">Multi-pass membrane protein</topology>
    </subcellularLocation>
</comment>
<evidence type="ECO:0000256" key="1">
    <source>
        <dbReference type="ARBA" id="ARBA00004141"/>
    </source>
</evidence>
<keyword evidence="8" id="KW-1185">Reference proteome</keyword>
<proteinExistence type="inferred from homology"/>
<gene>
    <name evidence="7" type="primary">tqsA</name>
    <name evidence="7" type="ORF">MBHS_03033</name>
</gene>
<feature type="transmembrane region" description="Helical" evidence="6">
    <location>
        <begin position="197"/>
        <end position="220"/>
    </location>
</feature>
<dbReference type="RefSeq" id="WP_286019424.1">
    <property type="nucleotide sequence ID" value="NZ_FMSV02000518.1"/>
</dbReference>
<feature type="transmembrane region" description="Helical" evidence="6">
    <location>
        <begin position="33"/>
        <end position="54"/>
    </location>
</feature>
<dbReference type="InterPro" id="IPR002549">
    <property type="entry name" value="AI-2E-like"/>
</dbReference>
<feature type="transmembrane region" description="Helical" evidence="6">
    <location>
        <begin position="232"/>
        <end position="254"/>
    </location>
</feature>
<keyword evidence="4 6" id="KW-1133">Transmembrane helix</keyword>
<evidence type="ECO:0000256" key="6">
    <source>
        <dbReference type="SAM" id="Phobius"/>
    </source>
</evidence>
<evidence type="ECO:0000256" key="4">
    <source>
        <dbReference type="ARBA" id="ARBA00022989"/>
    </source>
</evidence>
<comment type="similarity">
    <text evidence="2">Belongs to the autoinducer-2 exporter (AI-2E) (TC 2.A.86) family.</text>
</comment>